<gene>
    <name evidence="10" type="ORF">NP493_448g03047</name>
</gene>
<dbReference type="Pfam" id="PF03185">
    <property type="entry name" value="CaKB"/>
    <property type="match status" value="1"/>
</dbReference>
<organism evidence="10 11">
    <name type="scientific">Ridgeia piscesae</name>
    <name type="common">Tubeworm</name>
    <dbReference type="NCBI Taxonomy" id="27915"/>
    <lineage>
        <taxon>Eukaryota</taxon>
        <taxon>Metazoa</taxon>
        <taxon>Spiralia</taxon>
        <taxon>Lophotrochozoa</taxon>
        <taxon>Annelida</taxon>
        <taxon>Polychaeta</taxon>
        <taxon>Sedentaria</taxon>
        <taxon>Canalipalpata</taxon>
        <taxon>Sabellida</taxon>
        <taxon>Siboglinidae</taxon>
        <taxon>Ridgeia</taxon>
    </lineage>
</organism>
<keyword evidence="5" id="KW-0406">Ion transport</keyword>
<proteinExistence type="predicted"/>
<dbReference type="Proteomes" id="UP001209878">
    <property type="component" value="Unassembled WGS sequence"/>
</dbReference>
<protein>
    <submittedName>
        <fullName evidence="10">Uncharacterized protein</fullName>
    </submittedName>
</protein>
<keyword evidence="7" id="KW-0325">Glycoprotein</keyword>
<evidence type="ECO:0000256" key="6">
    <source>
        <dbReference type="ARBA" id="ARBA00023136"/>
    </source>
</evidence>
<evidence type="ECO:0000256" key="5">
    <source>
        <dbReference type="ARBA" id="ARBA00023065"/>
    </source>
</evidence>
<dbReference type="InterPro" id="IPR003930">
    <property type="entry name" value="K_chnl_Ca-activ_BK_bsu"/>
</dbReference>
<feature type="transmembrane region" description="Helical" evidence="9">
    <location>
        <begin position="9"/>
        <end position="34"/>
    </location>
</feature>
<keyword evidence="4 9" id="KW-1133">Transmembrane helix</keyword>
<evidence type="ECO:0000256" key="7">
    <source>
        <dbReference type="ARBA" id="ARBA00023180"/>
    </source>
</evidence>
<dbReference type="AlphaFoldDB" id="A0AAD9KZR2"/>
<name>A0AAD9KZR2_RIDPI</name>
<dbReference type="GO" id="GO:0015269">
    <property type="term" value="F:calcium-activated potassium channel activity"/>
    <property type="evidence" value="ECO:0007669"/>
    <property type="project" value="InterPro"/>
</dbReference>
<evidence type="ECO:0000256" key="2">
    <source>
        <dbReference type="ARBA" id="ARBA00022448"/>
    </source>
</evidence>
<dbReference type="GO" id="GO:0005513">
    <property type="term" value="P:detection of calcium ion"/>
    <property type="evidence" value="ECO:0007669"/>
    <property type="project" value="TreeGrafter"/>
</dbReference>
<dbReference type="PANTHER" id="PTHR10258:SF8">
    <property type="entry name" value="CALCIUM-ACTIVATED POTASSIUM CHANNEL BK ALPHA SUBUNIT DOMAIN-CONTAINING PROTEIN"/>
    <property type="match status" value="1"/>
</dbReference>
<evidence type="ECO:0000256" key="3">
    <source>
        <dbReference type="ARBA" id="ARBA00022692"/>
    </source>
</evidence>
<keyword evidence="6 9" id="KW-0472">Membrane</keyword>
<evidence type="ECO:0000313" key="11">
    <source>
        <dbReference type="Proteomes" id="UP001209878"/>
    </source>
</evidence>
<dbReference type="EMBL" id="JAODUO010000450">
    <property type="protein sequence ID" value="KAK2180287.1"/>
    <property type="molecule type" value="Genomic_DNA"/>
</dbReference>
<evidence type="ECO:0000256" key="1">
    <source>
        <dbReference type="ARBA" id="ARBA00004141"/>
    </source>
</evidence>
<keyword evidence="2" id="KW-0813">Transport</keyword>
<comment type="subcellular location">
    <subcellularLocation>
        <location evidence="1">Membrane</location>
        <topology evidence="1">Multi-pass membrane protein</topology>
    </subcellularLocation>
</comment>
<evidence type="ECO:0000313" key="10">
    <source>
        <dbReference type="EMBL" id="KAK2180287.1"/>
    </source>
</evidence>
<dbReference type="GO" id="GO:0015459">
    <property type="term" value="F:potassium channel regulator activity"/>
    <property type="evidence" value="ECO:0007669"/>
    <property type="project" value="TreeGrafter"/>
</dbReference>
<keyword evidence="8" id="KW-0407">Ion channel</keyword>
<dbReference type="GO" id="GO:0008076">
    <property type="term" value="C:voltage-gated potassium channel complex"/>
    <property type="evidence" value="ECO:0007669"/>
    <property type="project" value="TreeGrafter"/>
</dbReference>
<keyword evidence="3 9" id="KW-0812">Transmembrane</keyword>
<reference evidence="10" key="1">
    <citation type="journal article" date="2023" name="Mol. Biol. Evol.">
        <title>Third-Generation Sequencing Reveals the Adaptive Role of the Epigenome in Three Deep-Sea Polychaetes.</title>
        <authorList>
            <person name="Perez M."/>
            <person name="Aroh O."/>
            <person name="Sun Y."/>
            <person name="Lan Y."/>
            <person name="Juniper S.K."/>
            <person name="Young C.R."/>
            <person name="Angers B."/>
            <person name="Qian P.Y."/>
        </authorList>
    </citation>
    <scope>NUCLEOTIDE SEQUENCE</scope>
    <source>
        <strain evidence="10">R07B-5</strain>
    </source>
</reference>
<accession>A0AAD9KZR2</accession>
<evidence type="ECO:0000256" key="8">
    <source>
        <dbReference type="ARBA" id="ARBA00023303"/>
    </source>
</evidence>
<feature type="transmembrane region" description="Helical" evidence="9">
    <location>
        <begin position="166"/>
        <end position="188"/>
    </location>
</feature>
<evidence type="ECO:0000256" key="4">
    <source>
        <dbReference type="ARBA" id="ARBA00022989"/>
    </source>
</evidence>
<keyword evidence="11" id="KW-1185">Reference proteome</keyword>
<comment type="caution">
    <text evidence="10">The sequence shown here is derived from an EMBL/GenBank/DDBJ whole genome shotgun (WGS) entry which is preliminary data.</text>
</comment>
<dbReference type="PANTHER" id="PTHR10258">
    <property type="entry name" value="CALCIUM-ACTIVATED POTASSIUM CHANNEL SUBUNIT BETA"/>
    <property type="match status" value="1"/>
</dbReference>
<evidence type="ECO:0000256" key="9">
    <source>
        <dbReference type="SAM" id="Phobius"/>
    </source>
</evidence>
<sequence length="213" mass="23739">MAVVKCSTVYFCVGPVLVFVGVVLLCAFGFSVLLPHQATRSWLPASCTVANATFEPTQCSCSRHVADARWCAEKYPCLKVFVYHDVPGADNGSTPTALLFRSWGDAFYKNCSLHECAAEEWNLKLSRRFRASWGHTGQQFACYVNPYDVGTVILTRTSTPLAIHAIFWPMLCLCTGAAVWLGLCVGCWRIEVDQNEYRVHAYGVPTRETILLR</sequence>